<evidence type="ECO:0008006" key="7">
    <source>
        <dbReference type="Google" id="ProtNLM"/>
    </source>
</evidence>
<proteinExistence type="predicted"/>
<name>A0A1B6MCI6_9HEMI</name>
<dbReference type="Gene3D" id="3.40.50.410">
    <property type="entry name" value="von Willebrand factor, type A domain"/>
    <property type="match status" value="1"/>
</dbReference>
<evidence type="ECO:0000256" key="1">
    <source>
        <dbReference type="ARBA" id="ARBA00022729"/>
    </source>
</evidence>
<dbReference type="PANTHER" id="PTHR10338:SF108">
    <property type="entry name" value="INTER-ALPHA-TRYPSIN INHIBITOR HEAVY CHAIN H4-LIKE PROTEIN"/>
    <property type="match status" value="1"/>
</dbReference>
<dbReference type="SMART" id="SM00680">
    <property type="entry name" value="CLIP"/>
    <property type="match status" value="1"/>
</dbReference>
<dbReference type="SUPFAM" id="SSF53300">
    <property type="entry name" value="vWA-like"/>
    <property type="match status" value="1"/>
</dbReference>
<organism evidence="6">
    <name type="scientific">Graphocephala atropunctata</name>
    <dbReference type="NCBI Taxonomy" id="36148"/>
    <lineage>
        <taxon>Eukaryota</taxon>
        <taxon>Metazoa</taxon>
        <taxon>Ecdysozoa</taxon>
        <taxon>Arthropoda</taxon>
        <taxon>Hexapoda</taxon>
        <taxon>Insecta</taxon>
        <taxon>Pterygota</taxon>
        <taxon>Neoptera</taxon>
        <taxon>Paraneoptera</taxon>
        <taxon>Hemiptera</taxon>
        <taxon>Auchenorrhyncha</taxon>
        <taxon>Membracoidea</taxon>
        <taxon>Cicadellidae</taxon>
        <taxon>Cicadellinae</taxon>
        <taxon>Cicadellini</taxon>
        <taxon>Graphocephala</taxon>
    </lineage>
</organism>
<feature type="signal peptide" evidence="3">
    <location>
        <begin position="1"/>
        <end position="22"/>
    </location>
</feature>
<evidence type="ECO:0000256" key="3">
    <source>
        <dbReference type="SAM" id="SignalP"/>
    </source>
</evidence>
<reference evidence="6" key="1">
    <citation type="submission" date="2015-11" db="EMBL/GenBank/DDBJ databases">
        <title>De novo transcriptome assembly of four potential Pierce s Disease insect vectors from Arizona vineyards.</title>
        <authorList>
            <person name="Tassone E.E."/>
        </authorList>
    </citation>
    <scope>NUCLEOTIDE SEQUENCE</scope>
</reference>
<evidence type="ECO:0000259" key="4">
    <source>
        <dbReference type="PROSITE" id="PS50234"/>
    </source>
</evidence>
<dbReference type="InterPro" id="IPR013694">
    <property type="entry name" value="VIT"/>
</dbReference>
<dbReference type="SMART" id="SM00609">
    <property type="entry name" value="VIT"/>
    <property type="match status" value="1"/>
</dbReference>
<dbReference type="InterPro" id="IPR050934">
    <property type="entry name" value="ITIH"/>
</dbReference>
<sequence>MVKPLPLRVCVLLLLAVHFSTQDMVTLAPSEAEAGDVTPVSTTPLKVKPTIRSLHITSDIKYRYATTLISSRMVNPTDQAGEAVFYVTLPESAFISEFLMEVKDNVYKAYVKEKEEAKAVYDQAVQAGQFAGHVALDARDSNQFSVSVNIEAHGKVTFNLTYEQLLSRNLGVYTNTININPQQIVEDMSVTVSVEEPSAIKDLEVPELQISNEVVVDKPNSLAKIEEKSPNHKVVVWAPTPEEQKSQNSTGLSGQFVVKYDVDREANPQQILVDEGYFVHFFAPENLPQMKKHIVFVLDYSGSMGGRKLEQLKDAMDKILSDLGPKDHFSIVVFQSFIEAWSPNAMYRSSIEHLSRWELETRPDIINNVTLDKTFVIEATPDNIASARSFLGNYSDLGATNIMGGLRTGLELVSIGSDLWINESDPPQPVVVFLTDGQPNVEEYNTDAIINKTKPLNTKDCPIFSLAFGYGADFNFLRKLSLSNYGFARNIYEAADASDQLKNFYKTISSPLLSNVTFTYLPGQVDNSSRTKIDFPVFFKGSELVVAGKINNDEIKDKETIGELSGLTANGFQKFPIVIDIIPIPLKPENRTLGHLEKTWAYLTIQQLLDKSDSLDDSNERNQTKKEALKLALQYSFVTPLTSLVVVKPNETEAAVDTTQVKPGSNDMYGIGYGQQAAIASSFGGSGGGFASGGGAYPMAGFPAPMAPSPAMYAPQTVNRRLMIPPRLHHYLPMGYPQATVRPQLLSTHIPAAQPLPANAGDSDVFEESAQMDLVPVKITLDDVEWLHPQLENSTDSDSVPVTVDGKQYNLGLNQTDQSFGVCQVNGKVGECHHIQYCALDVFQIEVSFYLPYQCPITGDFLGVCCPQDIS</sequence>
<dbReference type="InterPro" id="IPR036465">
    <property type="entry name" value="vWFA_dom_sf"/>
</dbReference>
<evidence type="ECO:0000259" key="5">
    <source>
        <dbReference type="PROSITE" id="PS51468"/>
    </source>
</evidence>
<feature type="domain" description="VIT" evidence="5">
    <location>
        <begin position="35"/>
        <end position="164"/>
    </location>
</feature>
<feature type="chain" id="PRO_5008588173" description="VIT domain-containing protein" evidence="3">
    <location>
        <begin position="23"/>
        <end position="871"/>
    </location>
</feature>
<dbReference type="PROSITE" id="PS50234">
    <property type="entry name" value="VWFA"/>
    <property type="match status" value="1"/>
</dbReference>
<keyword evidence="1 3" id="KW-0732">Signal</keyword>
<dbReference type="InterPro" id="IPR002035">
    <property type="entry name" value="VWF_A"/>
</dbReference>
<accession>A0A1B6MCI6</accession>
<gene>
    <name evidence="6" type="ORF">g.13620</name>
</gene>
<dbReference type="AlphaFoldDB" id="A0A1B6MCI6"/>
<keyword evidence="2" id="KW-1015">Disulfide bond</keyword>
<feature type="domain" description="VWFA" evidence="4">
    <location>
        <begin position="293"/>
        <end position="508"/>
    </location>
</feature>
<evidence type="ECO:0000313" key="6">
    <source>
        <dbReference type="EMBL" id="JAT33643.1"/>
    </source>
</evidence>
<dbReference type="PANTHER" id="PTHR10338">
    <property type="entry name" value="INTER-ALPHA-TRYPSIN INHIBITOR HEAVY CHAIN FAMILY MEMBER"/>
    <property type="match status" value="1"/>
</dbReference>
<dbReference type="Pfam" id="PF00092">
    <property type="entry name" value="VWA"/>
    <property type="match status" value="1"/>
</dbReference>
<dbReference type="PROSITE" id="PS51468">
    <property type="entry name" value="VIT"/>
    <property type="match status" value="1"/>
</dbReference>
<dbReference type="GO" id="GO:0032991">
    <property type="term" value="C:protein-containing complex"/>
    <property type="evidence" value="ECO:0007669"/>
    <property type="project" value="UniProtKB-ARBA"/>
</dbReference>
<dbReference type="EMBL" id="GEBQ01006334">
    <property type="protein sequence ID" value="JAT33643.1"/>
    <property type="molecule type" value="Transcribed_RNA"/>
</dbReference>
<dbReference type="SMART" id="SM00327">
    <property type="entry name" value="VWA"/>
    <property type="match status" value="1"/>
</dbReference>
<dbReference type="Pfam" id="PF08487">
    <property type="entry name" value="VIT"/>
    <property type="match status" value="1"/>
</dbReference>
<dbReference type="InterPro" id="IPR022700">
    <property type="entry name" value="CLIP"/>
</dbReference>
<protein>
    <recommendedName>
        <fullName evidence="7">VIT domain-containing protein</fullName>
    </recommendedName>
</protein>
<evidence type="ECO:0000256" key="2">
    <source>
        <dbReference type="ARBA" id="ARBA00023157"/>
    </source>
</evidence>